<evidence type="ECO:0000256" key="5">
    <source>
        <dbReference type="PROSITE-ProRule" id="PRU10015"/>
    </source>
</evidence>
<feature type="binding site" evidence="4">
    <location>
        <position position="316"/>
    </location>
    <ligand>
        <name>S-adenosyl-L-methionine</name>
        <dbReference type="ChEBI" id="CHEBI:59789"/>
    </ligand>
</feature>
<evidence type="ECO:0000259" key="6">
    <source>
        <dbReference type="PROSITE" id="PS50926"/>
    </source>
</evidence>
<feature type="domain" description="TRAM" evidence="6">
    <location>
        <begin position="1"/>
        <end position="59"/>
    </location>
</feature>
<dbReference type="GO" id="GO:0070475">
    <property type="term" value="P:rRNA base methylation"/>
    <property type="evidence" value="ECO:0007669"/>
    <property type="project" value="TreeGrafter"/>
</dbReference>
<dbReference type="GO" id="GO:0070041">
    <property type="term" value="F:rRNA (uridine-C5-)-methyltransferase activity"/>
    <property type="evidence" value="ECO:0007669"/>
    <property type="project" value="TreeGrafter"/>
</dbReference>
<dbReference type="AlphaFoldDB" id="A0AAE3HH42"/>
<keyword evidence="8" id="KW-1185">Reference proteome</keyword>
<dbReference type="Gene3D" id="3.40.50.150">
    <property type="entry name" value="Vaccinia Virus protein VP39"/>
    <property type="match status" value="1"/>
</dbReference>
<dbReference type="PANTHER" id="PTHR11061">
    <property type="entry name" value="RNA M5U METHYLTRANSFERASE"/>
    <property type="match status" value="1"/>
</dbReference>
<keyword evidence="2 4" id="KW-0808">Transferase</keyword>
<feature type="active site" description="Nucleophile" evidence="4">
    <location>
        <position position="409"/>
    </location>
</feature>
<protein>
    <submittedName>
        <fullName evidence="7">23S rRNA (Uracil(1939)-C(5))-methyltransferase RlmD</fullName>
        <ecNumber evidence="7">2.1.1.190</ecNumber>
    </submittedName>
</protein>
<dbReference type="InterPro" id="IPR012340">
    <property type="entry name" value="NA-bd_OB-fold"/>
</dbReference>
<dbReference type="SUPFAM" id="SSF53335">
    <property type="entry name" value="S-adenosyl-L-methionine-dependent methyltransferases"/>
    <property type="match status" value="1"/>
</dbReference>
<dbReference type="Pfam" id="PF05958">
    <property type="entry name" value="tRNA_U5-meth_tr"/>
    <property type="match status" value="1"/>
</dbReference>
<feature type="binding site" evidence="4">
    <location>
        <position position="382"/>
    </location>
    <ligand>
        <name>S-adenosyl-L-methionine</name>
        <dbReference type="ChEBI" id="CHEBI:59789"/>
    </ligand>
</feature>
<dbReference type="InterPro" id="IPR010280">
    <property type="entry name" value="U5_MeTrfase_fam"/>
</dbReference>
<feature type="active site" evidence="5">
    <location>
        <position position="409"/>
    </location>
</feature>
<keyword evidence="1 4" id="KW-0489">Methyltransferase</keyword>
<sequence length="452" mass="51415">MVKKNEIVELLIEDIEFPNRAVGYIDDQKIIIKDGIANQKVKARITKKRKNKIEGTILEVVEHSPIEIPPRCKHFGTCGGCTYQNIPYQRQLDMKATQVKKLLDNVGIKDYCFLGISPSPLEYEYRNKMEFSFGDEIKGGPLTLGMHKKGKFYEIVTTDECAIVDEDFTHILKTVLKYFQDKKIAHYHKISHQGVLRHLVIRKAYSTGQILINLVTTSQQEFELQEFKEMLLNLPLSGKIMGILHTLNDSVADVVQSDKTEILYGQDYILEKILGLFFKISSFSFFQTNSLGAEKLYSIVRDFTGSTKDQIIFDLYCGTGTIAQIMAPVAKKVFGIEIVEEAMEAARENVALNELDNCEFIAGDVMEKVSELTLQPDLIILDPPRAGIHPKAIHKIINFTPKQFIYVSCNPKSLTNDLPIFVERGYKVIKVQCMDMFPHTPHVETIVLIEKK</sequence>
<evidence type="ECO:0000313" key="7">
    <source>
        <dbReference type="EMBL" id="MCR1900041.1"/>
    </source>
</evidence>
<dbReference type="InterPro" id="IPR030391">
    <property type="entry name" value="MeTrfase_TrmA_CS"/>
</dbReference>
<reference evidence="7" key="1">
    <citation type="submission" date="2022-07" db="EMBL/GenBank/DDBJ databases">
        <title>Enhanced cultured diversity of the mouse gut microbiota enables custom-made synthetic communities.</title>
        <authorList>
            <person name="Afrizal A."/>
        </authorList>
    </citation>
    <scope>NUCLEOTIDE SEQUENCE</scope>
    <source>
        <strain evidence="7">DSM 28593</strain>
    </source>
</reference>
<dbReference type="PROSITE" id="PS01230">
    <property type="entry name" value="TRMA_1"/>
    <property type="match status" value="1"/>
</dbReference>
<accession>A0AAE3HH42</accession>
<dbReference type="PANTHER" id="PTHR11061:SF30">
    <property type="entry name" value="TRNA (URACIL(54)-C(5))-METHYLTRANSFERASE"/>
    <property type="match status" value="1"/>
</dbReference>
<dbReference type="NCBIfam" id="TIGR00479">
    <property type="entry name" value="rumA"/>
    <property type="match status" value="1"/>
</dbReference>
<gene>
    <name evidence="7" type="primary">rlmD</name>
    <name evidence="7" type="ORF">NSA47_13815</name>
</gene>
<dbReference type="EMBL" id="JANKAS010000017">
    <property type="protein sequence ID" value="MCR1900041.1"/>
    <property type="molecule type" value="Genomic_DNA"/>
</dbReference>
<dbReference type="CDD" id="cd02440">
    <property type="entry name" value="AdoMet_MTases"/>
    <property type="match status" value="1"/>
</dbReference>
<dbReference type="PROSITE" id="PS01231">
    <property type="entry name" value="TRMA_2"/>
    <property type="match status" value="1"/>
</dbReference>
<dbReference type="InterPro" id="IPR029063">
    <property type="entry name" value="SAM-dependent_MTases_sf"/>
</dbReference>
<dbReference type="EC" id="2.1.1.190" evidence="7"/>
<organism evidence="7 8">
    <name type="scientific">Irregularibacter muris</name>
    <dbReference type="NCBI Taxonomy" id="1796619"/>
    <lineage>
        <taxon>Bacteria</taxon>
        <taxon>Bacillati</taxon>
        <taxon>Bacillota</taxon>
        <taxon>Clostridia</taxon>
        <taxon>Eubacteriales</taxon>
        <taxon>Eubacteriaceae</taxon>
        <taxon>Irregularibacter</taxon>
    </lineage>
</organism>
<comment type="caution">
    <text evidence="7">The sequence shown here is derived from an EMBL/GenBank/DDBJ whole genome shotgun (WGS) entry which is preliminary data.</text>
</comment>
<evidence type="ECO:0000313" key="8">
    <source>
        <dbReference type="Proteomes" id="UP001205748"/>
    </source>
</evidence>
<keyword evidence="3 4" id="KW-0949">S-adenosyl-L-methionine</keyword>
<evidence type="ECO:0000256" key="3">
    <source>
        <dbReference type="ARBA" id="ARBA00022691"/>
    </source>
</evidence>
<dbReference type="SUPFAM" id="SSF50249">
    <property type="entry name" value="Nucleic acid-binding proteins"/>
    <property type="match status" value="1"/>
</dbReference>
<dbReference type="InterPro" id="IPR002792">
    <property type="entry name" value="TRAM_dom"/>
</dbReference>
<name>A0AAE3HH42_9FIRM</name>
<dbReference type="RefSeq" id="WP_257532962.1">
    <property type="nucleotide sequence ID" value="NZ_JANKAS010000017.1"/>
</dbReference>
<dbReference type="InterPro" id="IPR030390">
    <property type="entry name" value="MeTrfase_TrmA_AS"/>
</dbReference>
<evidence type="ECO:0000256" key="4">
    <source>
        <dbReference type="PROSITE-ProRule" id="PRU01024"/>
    </source>
</evidence>
<dbReference type="PROSITE" id="PS50926">
    <property type="entry name" value="TRAM"/>
    <property type="match status" value="1"/>
</dbReference>
<evidence type="ECO:0000256" key="1">
    <source>
        <dbReference type="ARBA" id="ARBA00022603"/>
    </source>
</evidence>
<evidence type="ECO:0000256" key="2">
    <source>
        <dbReference type="ARBA" id="ARBA00022679"/>
    </source>
</evidence>
<dbReference type="FunFam" id="3.40.50.150:FF:000009">
    <property type="entry name" value="23S rRNA (Uracil(1939)-C(5))-methyltransferase RlmD"/>
    <property type="match status" value="1"/>
</dbReference>
<proteinExistence type="inferred from homology"/>
<dbReference type="Gene3D" id="2.40.50.1070">
    <property type="match status" value="1"/>
</dbReference>
<feature type="binding site" evidence="4">
    <location>
        <position position="287"/>
    </location>
    <ligand>
        <name>S-adenosyl-L-methionine</name>
        <dbReference type="ChEBI" id="CHEBI:59789"/>
    </ligand>
</feature>
<dbReference type="Gene3D" id="2.40.50.140">
    <property type="entry name" value="Nucleic acid-binding proteins"/>
    <property type="match status" value="1"/>
</dbReference>
<feature type="binding site" evidence="4">
    <location>
        <position position="337"/>
    </location>
    <ligand>
        <name>S-adenosyl-L-methionine</name>
        <dbReference type="ChEBI" id="CHEBI:59789"/>
    </ligand>
</feature>
<dbReference type="PROSITE" id="PS51687">
    <property type="entry name" value="SAM_MT_RNA_M5U"/>
    <property type="match status" value="1"/>
</dbReference>
<comment type="similarity">
    <text evidence="4">Belongs to the class I-like SAM-binding methyltransferase superfamily. RNA M5U methyltransferase family.</text>
</comment>
<dbReference type="Proteomes" id="UP001205748">
    <property type="component" value="Unassembled WGS sequence"/>
</dbReference>